<dbReference type="Gramene" id="PNT74056">
    <property type="protein sequence ID" value="PNT74056"/>
    <property type="gene ID" value="BRADI_1g07145v3"/>
</dbReference>
<protein>
    <submittedName>
        <fullName evidence="1 2">Uncharacterized protein</fullName>
    </submittedName>
</protein>
<evidence type="ECO:0000313" key="1">
    <source>
        <dbReference type="EMBL" id="PNT74056.1"/>
    </source>
</evidence>
<evidence type="ECO:0000313" key="3">
    <source>
        <dbReference type="Proteomes" id="UP000008810"/>
    </source>
</evidence>
<organism evidence="1">
    <name type="scientific">Brachypodium distachyon</name>
    <name type="common">Purple false brome</name>
    <name type="synonym">Trachynia distachya</name>
    <dbReference type="NCBI Taxonomy" id="15368"/>
    <lineage>
        <taxon>Eukaryota</taxon>
        <taxon>Viridiplantae</taxon>
        <taxon>Streptophyta</taxon>
        <taxon>Embryophyta</taxon>
        <taxon>Tracheophyta</taxon>
        <taxon>Spermatophyta</taxon>
        <taxon>Magnoliopsida</taxon>
        <taxon>Liliopsida</taxon>
        <taxon>Poales</taxon>
        <taxon>Poaceae</taxon>
        <taxon>BOP clade</taxon>
        <taxon>Pooideae</taxon>
        <taxon>Stipodae</taxon>
        <taxon>Brachypodieae</taxon>
        <taxon>Brachypodium</taxon>
    </lineage>
</organism>
<dbReference type="EMBL" id="CM000880">
    <property type="protein sequence ID" value="PNT74056.1"/>
    <property type="molecule type" value="Genomic_DNA"/>
</dbReference>
<keyword evidence="3" id="KW-1185">Reference proteome</keyword>
<dbReference type="AlphaFoldDB" id="A0A2K2DIF2"/>
<reference evidence="1 2" key="1">
    <citation type="journal article" date="2010" name="Nature">
        <title>Genome sequencing and analysis of the model grass Brachypodium distachyon.</title>
        <authorList>
            <consortium name="International Brachypodium Initiative"/>
        </authorList>
    </citation>
    <scope>NUCLEOTIDE SEQUENCE [LARGE SCALE GENOMIC DNA]</scope>
    <source>
        <strain evidence="1 2">Bd21</strain>
    </source>
</reference>
<sequence length="67" mass="6940">MTAWSTCASLAVKQMSILCGPAPLQGEFGIGSIVLIWLSIPSGLTNDFSARIGGTEACTAKPWSIAL</sequence>
<reference evidence="2" key="3">
    <citation type="submission" date="2018-08" db="UniProtKB">
        <authorList>
            <consortium name="EnsemblPlants"/>
        </authorList>
    </citation>
    <scope>IDENTIFICATION</scope>
    <source>
        <strain evidence="2">cv. Bd21</strain>
    </source>
</reference>
<evidence type="ECO:0000313" key="2">
    <source>
        <dbReference type="EnsemblPlants" id="PNT74056"/>
    </source>
</evidence>
<reference evidence="1" key="2">
    <citation type="submission" date="2017-06" db="EMBL/GenBank/DDBJ databases">
        <title>WGS assembly of Brachypodium distachyon.</title>
        <authorList>
            <consortium name="The International Brachypodium Initiative"/>
            <person name="Lucas S."/>
            <person name="Harmon-Smith M."/>
            <person name="Lail K."/>
            <person name="Tice H."/>
            <person name="Grimwood J."/>
            <person name="Bruce D."/>
            <person name="Barry K."/>
            <person name="Shu S."/>
            <person name="Lindquist E."/>
            <person name="Wang M."/>
            <person name="Pitluck S."/>
            <person name="Vogel J.P."/>
            <person name="Garvin D.F."/>
            <person name="Mockler T.C."/>
            <person name="Schmutz J."/>
            <person name="Rokhsar D."/>
            <person name="Bevan M.W."/>
        </authorList>
    </citation>
    <scope>NUCLEOTIDE SEQUENCE</scope>
    <source>
        <strain evidence="1">Bd21</strain>
    </source>
</reference>
<proteinExistence type="predicted"/>
<gene>
    <name evidence="1" type="ORF">BRADI_1g07145v3</name>
</gene>
<dbReference type="InParanoid" id="A0A2K2DIF2"/>
<dbReference type="Proteomes" id="UP000008810">
    <property type="component" value="Chromosome 1"/>
</dbReference>
<name>A0A2K2DIF2_BRADI</name>
<accession>A0A2K2DIF2</accession>
<dbReference type="EnsemblPlants" id="PNT74056">
    <property type="protein sequence ID" value="PNT74056"/>
    <property type="gene ID" value="BRADI_1g07145v3"/>
</dbReference>